<accession>A0A1G4BID7</accession>
<evidence type="ECO:0000313" key="3">
    <source>
        <dbReference type="Proteomes" id="UP000176998"/>
    </source>
</evidence>
<keyword evidence="3" id="KW-1185">Reference proteome</keyword>
<proteinExistence type="predicted"/>
<reference evidence="2 3" key="1">
    <citation type="submission" date="2016-09" db="EMBL/GenBank/DDBJ databases">
        <authorList>
            <person name="Capua I."/>
            <person name="De Benedictis P."/>
            <person name="Joannis T."/>
            <person name="Lombin L.H."/>
            <person name="Cattoli G."/>
        </authorList>
    </citation>
    <scope>NUCLEOTIDE SEQUENCE [LARGE SCALE GENOMIC DNA]</scope>
    <source>
        <strain evidence="2 3">IMI 309357</strain>
    </source>
</reference>
<feature type="compositionally biased region" description="Polar residues" evidence="1">
    <location>
        <begin position="28"/>
        <end position="38"/>
    </location>
</feature>
<sequence length="128" mass="14036">MQVDPEYEEKDEAPREKRTWPTGEHQQHQQQLGSSESATPALEHSCTHGAPAPASVPAPGPWSVFASLGLDDAPMSVGAALKILDSTPLLWAEDRPGRRGLGHVRGRGLSVMNDKRYSSAWPRNLYRP</sequence>
<evidence type="ECO:0000256" key="1">
    <source>
        <dbReference type="SAM" id="MobiDB-lite"/>
    </source>
</evidence>
<feature type="compositionally biased region" description="Acidic residues" evidence="1">
    <location>
        <begin position="1"/>
        <end position="11"/>
    </location>
</feature>
<dbReference type="Proteomes" id="UP000176998">
    <property type="component" value="Unassembled WGS sequence"/>
</dbReference>
<comment type="caution">
    <text evidence="2">The sequence shown here is derived from an EMBL/GenBank/DDBJ whole genome shotgun (WGS) entry which is preliminary data.</text>
</comment>
<evidence type="ECO:0000313" key="2">
    <source>
        <dbReference type="EMBL" id="OHF01066.1"/>
    </source>
</evidence>
<protein>
    <submittedName>
        <fullName evidence="2">Uncharacterized protein</fullName>
    </submittedName>
</protein>
<feature type="region of interest" description="Disordered" evidence="1">
    <location>
        <begin position="1"/>
        <end position="61"/>
    </location>
</feature>
<dbReference type="EMBL" id="MJBS01000022">
    <property type="protein sequence ID" value="OHF01066.1"/>
    <property type="molecule type" value="Genomic_DNA"/>
</dbReference>
<name>A0A1G4BID7_9PEZI</name>
<dbReference type="AlphaFoldDB" id="A0A1G4BID7"/>
<dbReference type="GeneID" id="34556792"/>
<dbReference type="RefSeq" id="XP_022478208.1">
    <property type="nucleotide sequence ID" value="XM_022615282.1"/>
</dbReference>
<organism evidence="2 3">
    <name type="scientific">Colletotrichum orchidophilum</name>
    <dbReference type="NCBI Taxonomy" id="1209926"/>
    <lineage>
        <taxon>Eukaryota</taxon>
        <taxon>Fungi</taxon>
        <taxon>Dikarya</taxon>
        <taxon>Ascomycota</taxon>
        <taxon>Pezizomycotina</taxon>
        <taxon>Sordariomycetes</taxon>
        <taxon>Hypocreomycetidae</taxon>
        <taxon>Glomerellales</taxon>
        <taxon>Glomerellaceae</taxon>
        <taxon>Colletotrichum</taxon>
    </lineage>
</organism>
<gene>
    <name evidence="2" type="ORF">CORC01_03633</name>
</gene>